<evidence type="ECO:0000313" key="2">
    <source>
        <dbReference type="Proteomes" id="UP001152531"/>
    </source>
</evidence>
<keyword evidence="2" id="KW-1185">Reference proteome</keyword>
<dbReference type="EMBL" id="CALSDN010000012">
    <property type="protein sequence ID" value="CAH6723007.1"/>
    <property type="molecule type" value="Genomic_DNA"/>
</dbReference>
<organism evidence="1 2">
    <name type="scientific">[Candida] jaroonii</name>
    <dbReference type="NCBI Taxonomy" id="467808"/>
    <lineage>
        <taxon>Eukaryota</taxon>
        <taxon>Fungi</taxon>
        <taxon>Dikarya</taxon>
        <taxon>Ascomycota</taxon>
        <taxon>Saccharomycotina</taxon>
        <taxon>Pichiomycetes</taxon>
        <taxon>Debaryomycetaceae</taxon>
        <taxon>Yamadazyma</taxon>
    </lineage>
</organism>
<dbReference type="Proteomes" id="UP001152531">
    <property type="component" value="Unassembled WGS sequence"/>
</dbReference>
<gene>
    <name evidence="1" type="ORF">CLIB1444_12S02168</name>
</gene>
<name>A0ACA9YD75_9ASCO</name>
<reference evidence="1" key="1">
    <citation type="submission" date="2022-06" db="EMBL/GenBank/DDBJ databases">
        <authorList>
            <person name="Legras J.-L."/>
            <person name="Devillers H."/>
            <person name="Grondin C."/>
        </authorList>
    </citation>
    <scope>NUCLEOTIDE SEQUENCE</scope>
    <source>
        <strain evidence="1">CLIB 1444</strain>
    </source>
</reference>
<protein>
    <submittedName>
        <fullName evidence="1">Peptidyl-tRNA hydrolase</fullName>
    </submittedName>
</protein>
<keyword evidence="1" id="KW-0378">Hydrolase</keyword>
<evidence type="ECO:0000313" key="1">
    <source>
        <dbReference type="EMBL" id="CAH6723007.1"/>
    </source>
</evidence>
<accession>A0ACA9YD75</accession>
<comment type="caution">
    <text evidence="1">The sequence shown here is derived from an EMBL/GenBank/DDBJ whole genome shotgun (WGS) entry which is preliminary data.</text>
</comment>
<sequence length="193" mass="22210">MIASIGNPEPEYTFTRHNVGHFALDKLIEDHWTNFKSFTKHRNLSRGVYSVSNDSNMSNILLFKSNDTLMNLQGDPIFTNWRNVKRMQTNNYSPALVILHDEIQLPLGKIQIRKQGTSARGHNGLRSIDSIMGKEYTKISIGVGKPPNKFVADYVLARFKRPEIETLTYDVMPQIVEVLEEMMKGKYIYEKSK</sequence>
<proteinExistence type="predicted"/>